<keyword evidence="1" id="KW-0812">Transmembrane</keyword>
<dbReference type="InterPro" id="IPR029044">
    <property type="entry name" value="Nucleotide-diphossugar_trans"/>
</dbReference>
<evidence type="ECO:0000313" key="4">
    <source>
        <dbReference type="EMBL" id="TMI81400.1"/>
    </source>
</evidence>
<dbReference type="InterPro" id="IPR006103">
    <property type="entry name" value="Glyco_hydro_2_cat"/>
</dbReference>
<keyword evidence="1" id="KW-0472">Membrane</keyword>
<dbReference type="SUPFAM" id="SSF51445">
    <property type="entry name" value="(Trans)glycosidases"/>
    <property type="match status" value="1"/>
</dbReference>
<dbReference type="SUPFAM" id="SSF53448">
    <property type="entry name" value="Nucleotide-diphospho-sugar transferases"/>
    <property type="match status" value="1"/>
</dbReference>
<comment type="caution">
    <text evidence="4">The sequence shown here is derived from an EMBL/GenBank/DDBJ whole genome shotgun (WGS) entry which is preliminary data.</text>
</comment>
<evidence type="ECO:0000256" key="1">
    <source>
        <dbReference type="SAM" id="Phobius"/>
    </source>
</evidence>
<reference evidence="4 5" key="1">
    <citation type="journal article" date="2019" name="Nat. Microbiol.">
        <title>Mediterranean grassland soil C-N compound turnover is dependent on rainfall and depth, and is mediated by genomically divergent microorganisms.</title>
        <authorList>
            <person name="Diamond S."/>
            <person name="Andeer P.F."/>
            <person name="Li Z."/>
            <person name="Crits-Christoph A."/>
            <person name="Burstein D."/>
            <person name="Anantharaman K."/>
            <person name="Lane K.R."/>
            <person name="Thomas B.C."/>
            <person name="Pan C."/>
            <person name="Northen T.R."/>
            <person name="Banfield J.F."/>
        </authorList>
    </citation>
    <scope>NUCLEOTIDE SEQUENCE [LARGE SCALE GENOMIC DNA]</scope>
    <source>
        <strain evidence="4">NP_6</strain>
    </source>
</reference>
<feature type="domain" description="Glycosyltransferase 2-like" evidence="2">
    <location>
        <begin position="315"/>
        <end position="423"/>
    </location>
</feature>
<dbReference type="PANTHER" id="PTHR43685">
    <property type="entry name" value="GLYCOSYLTRANSFERASE"/>
    <property type="match status" value="1"/>
</dbReference>
<sequence length="835" mass="92772">MVSATAVLSVPVRTGRAVRPRVRGKFIWVGDEKFYVRAVTYGPFRPHPDGHVYPNADVVDRDLEQIAGCGFNAIRTYDVPPGWLLDSAQRHGLRVMVGLQVELYASFLDDKRVSRETKERVRLKVGGCAGHPALLCYALANEITAPIVRWHGARRVERFLEELYRVAKSEDPEGLVCYVNYPSTEYLDLPFLDLACFNVYLESQPRFRAYLARLQILAGNRPLLMTEIGLDSRRNGEDRQAETLGWQVQETFAAGCAGAVVFAWTDDWHSRGHDVEDWDFGLTNRQRDPKPALAAVQRAFADAPFPRDMRSPRISVVVCTFNGRRTIRECLEGLKKMRYPDYEVIVVDDGSKDGTAAIARECGCRVISTENRGLSAARNTGLECATGEIVAYLDDDACPDPDWLDYLAAAFRTTEYAGVGGPNIPLPDDGPIASCIAKVPGGPTHVLLSDTEAEHIPGCNMAFRKTWLQAIGGFDPQFRVAGDDVDACWRIQERGGKLGFSPAAMVWHHTRSSVRAFWKQQQGYGKAEALLERKWPGKYTSAGHLTWAGRIYANGTVLGLGRRRGRIYQGTWGSAAYARLYSPSPSLLQSLPQMPEWYLISLGLAALSTLGDDWKPLRFALPLFGLSVGLPLALVAVTAPRAHRVPGRRRLSERVKLQTLIACLQLVQPLGRLLGRLRHGLTPWRRRHPPLMSFPIPRVFWLHSEEWRESTERLQSLESMLRAACAVVRRGSDFDRWDLEVRGGLFGAARMLMAEEYSAGKQLVRVRTWPKFSSLGVALAVMFAFLASDAALDRAWAAAPLLGAVSVALGAFLYRDCAGASASVNGSLMRLGFRD</sequence>
<dbReference type="Proteomes" id="UP000318093">
    <property type="component" value="Unassembled WGS sequence"/>
</dbReference>
<evidence type="ECO:0000259" key="3">
    <source>
        <dbReference type="Pfam" id="PF02836"/>
    </source>
</evidence>
<dbReference type="Gene3D" id="3.90.550.10">
    <property type="entry name" value="Spore Coat Polysaccharide Biosynthesis Protein SpsA, Chain A"/>
    <property type="match status" value="1"/>
</dbReference>
<dbReference type="PANTHER" id="PTHR43685:SF3">
    <property type="entry name" value="SLR2126 PROTEIN"/>
    <property type="match status" value="1"/>
</dbReference>
<feature type="domain" description="Glycoside hydrolase family 2 catalytic" evidence="3">
    <location>
        <begin position="22"/>
        <end position="300"/>
    </location>
</feature>
<dbReference type="InterPro" id="IPR017853">
    <property type="entry name" value="GH"/>
</dbReference>
<dbReference type="InterPro" id="IPR050834">
    <property type="entry name" value="Glycosyltransf_2"/>
</dbReference>
<dbReference type="AlphaFoldDB" id="A0A537JD36"/>
<keyword evidence="1" id="KW-1133">Transmembrane helix</keyword>
<dbReference type="Gene3D" id="3.20.20.80">
    <property type="entry name" value="Glycosidases"/>
    <property type="match status" value="1"/>
</dbReference>
<gene>
    <name evidence="4" type="ORF">E6H03_07075</name>
</gene>
<dbReference type="GO" id="GO:0005975">
    <property type="term" value="P:carbohydrate metabolic process"/>
    <property type="evidence" value="ECO:0007669"/>
    <property type="project" value="InterPro"/>
</dbReference>
<feature type="transmembrane region" description="Helical" evidence="1">
    <location>
        <begin position="769"/>
        <end position="788"/>
    </location>
</feature>
<dbReference type="GO" id="GO:0016740">
    <property type="term" value="F:transferase activity"/>
    <property type="evidence" value="ECO:0007669"/>
    <property type="project" value="UniProtKB-KW"/>
</dbReference>
<dbReference type="EMBL" id="VBAN01000211">
    <property type="protein sequence ID" value="TMI81400.1"/>
    <property type="molecule type" value="Genomic_DNA"/>
</dbReference>
<feature type="transmembrane region" description="Helical" evidence="1">
    <location>
        <begin position="794"/>
        <end position="814"/>
    </location>
</feature>
<feature type="transmembrane region" description="Helical" evidence="1">
    <location>
        <begin position="619"/>
        <end position="640"/>
    </location>
</feature>
<dbReference type="InterPro" id="IPR001173">
    <property type="entry name" value="Glyco_trans_2-like"/>
</dbReference>
<dbReference type="GO" id="GO:0004553">
    <property type="term" value="F:hydrolase activity, hydrolyzing O-glycosyl compounds"/>
    <property type="evidence" value="ECO:0007669"/>
    <property type="project" value="InterPro"/>
</dbReference>
<evidence type="ECO:0000313" key="5">
    <source>
        <dbReference type="Proteomes" id="UP000318093"/>
    </source>
</evidence>
<protein>
    <submittedName>
        <fullName evidence="4">Glycosyltransferase</fullName>
    </submittedName>
</protein>
<evidence type="ECO:0000259" key="2">
    <source>
        <dbReference type="Pfam" id="PF00535"/>
    </source>
</evidence>
<proteinExistence type="predicted"/>
<dbReference type="Pfam" id="PF02836">
    <property type="entry name" value="Glyco_hydro_2_C"/>
    <property type="match status" value="1"/>
</dbReference>
<dbReference type="Pfam" id="PF00535">
    <property type="entry name" value="Glycos_transf_2"/>
    <property type="match status" value="1"/>
</dbReference>
<keyword evidence="4" id="KW-0808">Transferase</keyword>
<name>A0A537JD36_9BACT</name>
<accession>A0A537JD36</accession>
<organism evidence="4 5">
    <name type="scientific">Candidatus Segetimicrobium genomatis</name>
    <dbReference type="NCBI Taxonomy" id="2569760"/>
    <lineage>
        <taxon>Bacteria</taxon>
        <taxon>Bacillati</taxon>
        <taxon>Candidatus Sysuimicrobiota</taxon>
        <taxon>Candidatus Sysuimicrobiia</taxon>
        <taxon>Candidatus Sysuimicrobiales</taxon>
        <taxon>Candidatus Segetimicrobiaceae</taxon>
        <taxon>Candidatus Segetimicrobium</taxon>
    </lineage>
</organism>